<name>A0A517R0D6_9PLAN</name>
<sequence>MSYEEFFEYVDAEPFHPFRIRMVSGRTFEVRHPENVRVSERSIYVFLHSEQDERLVEKMVMLGTSLIESIEHIDSPVSQE</sequence>
<dbReference type="Proteomes" id="UP000317318">
    <property type="component" value="Chromosome"/>
</dbReference>
<accession>A0A517R0D6</accession>
<gene>
    <name evidence="1" type="ORF">Pan189_16670</name>
</gene>
<protein>
    <submittedName>
        <fullName evidence="1">Uncharacterized protein</fullName>
    </submittedName>
</protein>
<dbReference type="KEGG" id="svp:Pan189_16670"/>
<proteinExistence type="predicted"/>
<organism evidence="1 2">
    <name type="scientific">Stratiformator vulcanicus</name>
    <dbReference type="NCBI Taxonomy" id="2527980"/>
    <lineage>
        <taxon>Bacteria</taxon>
        <taxon>Pseudomonadati</taxon>
        <taxon>Planctomycetota</taxon>
        <taxon>Planctomycetia</taxon>
        <taxon>Planctomycetales</taxon>
        <taxon>Planctomycetaceae</taxon>
        <taxon>Stratiformator</taxon>
    </lineage>
</organism>
<keyword evidence="2" id="KW-1185">Reference proteome</keyword>
<reference evidence="1 2" key="1">
    <citation type="submission" date="2019-02" db="EMBL/GenBank/DDBJ databases">
        <title>Deep-cultivation of Planctomycetes and their phenomic and genomic characterization uncovers novel biology.</title>
        <authorList>
            <person name="Wiegand S."/>
            <person name="Jogler M."/>
            <person name="Boedeker C."/>
            <person name="Pinto D."/>
            <person name="Vollmers J."/>
            <person name="Rivas-Marin E."/>
            <person name="Kohn T."/>
            <person name="Peeters S.H."/>
            <person name="Heuer A."/>
            <person name="Rast P."/>
            <person name="Oberbeckmann S."/>
            <person name="Bunk B."/>
            <person name="Jeske O."/>
            <person name="Meyerdierks A."/>
            <person name="Storesund J.E."/>
            <person name="Kallscheuer N."/>
            <person name="Luecker S."/>
            <person name="Lage O.M."/>
            <person name="Pohl T."/>
            <person name="Merkel B.J."/>
            <person name="Hornburger P."/>
            <person name="Mueller R.-W."/>
            <person name="Bruemmer F."/>
            <person name="Labrenz M."/>
            <person name="Spormann A.M."/>
            <person name="Op den Camp H."/>
            <person name="Overmann J."/>
            <person name="Amann R."/>
            <person name="Jetten M.S.M."/>
            <person name="Mascher T."/>
            <person name="Medema M.H."/>
            <person name="Devos D.P."/>
            <person name="Kaster A.-K."/>
            <person name="Ovreas L."/>
            <person name="Rohde M."/>
            <person name="Galperin M.Y."/>
            <person name="Jogler C."/>
        </authorList>
    </citation>
    <scope>NUCLEOTIDE SEQUENCE [LARGE SCALE GENOMIC DNA]</scope>
    <source>
        <strain evidence="1 2">Pan189</strain>
    </source>
</reference>
<dbReference type="EMBL" id="CP036268">
    <property type="protein sequence ID" value="QDT37294.1"/>
    <property type="molecule type" value="Genomic_DNA"/>
</dbReference>
<dbReference type="AlphaFoldDB" id="A0A517R0D6"/>
<dbReference type="RefSeq" id="WP_145363425.1">
    <property type="nucleotide sequence ID" value="NZ_CP036268.1"/>
</dbReference>
<evidence type="ECO:0000313" key="2">
    <source>
        <dbReference type="Proteomes" id="UP000317318"/>
    </source>
</evidence>
<evidence type="ECO:0000313" key="1">
    <source>
        <dbReference type="EMBL" id="QDT37294.1"/>
    </source>
</evidence>